<evidence type="ECO:0000313" key="7">
    <source>
        <dbReference type="Proteomes" id="UP000076154"/>
    </source>
</evidence>
<keyword evidence="3" id="KW-1133">Transmembrane helix</keyword>
<comment type="catalytic activity">
    <reaction evidence="5">
        <text>[protein]-C-terminal S-[(2E,6E)-farnesyl]-L-cysteine + S-adenosyl-L-methionine = [protein]-C-terminal S-[(2E,6E)-farnesyl]-L-cysteine methyl ester + S-adenosyl-L-homocysteine</text>
        <dbReference type="Rhea" id="RHEA:21672"/>
        <dbReference type="Rhea" id="RHEA-COMP:12125"/>
        <dbReference type="Rhea" id="RHEA-COMP:12126"/>
        <dbReference type="ChEBI" id="CHEBI:57856"/>
        <dbReference type="ChEBI" id="CHEBI:59789"/>
        <dbReference type="ChEBI" id="CHEBI:90510"/>
        <dbReference type="ChEBI" id="CHEBI:90511"/>
        <dbReference type="EC" id="2.1.1.100"/>
    </reaction>
</comment>
<evidence type="ECO:0000313" key="6">
    <source>
        <dbReference type="EMBL" id="RDB27352.1"/>
    </source>
</evidence>
<keyword evidence="5" id="KW-0489">Methyltransferase</keyword>
<comment type="similarity">
    <text evidence="5">Belongs to the class VI-like SAM-binding methyltransferase superfamily. Isoprenylcysteine carboxyl methyltransferase family.</text>
</comment>
<accession>A0A369K185</accession>
<dbReference type="EMBL" id="LUEZ02000017">
    <property type="protein sequence ID" value="RDB27352.1"/>
    <property type="molecule type" value="Genomic_DNA"/>
</dbReference>
<dbReference type="InterPro" id="IPR007269">
    <property type="entry name" value="ICMT_MeTrfase"/>
</dbReference>
<dbReference type="GO" id="GO:0032259">
    <property type="term" value="P:methylation"/>
    <property type="evidence" value="ECO:0007669"/>
    <property type="project" value="UniProtKB-KW"/>
</dbReference>
<dbReference type="EC" id="2.1.1.100" evidence="5"/>
<dbReference type="OrthoDB" id="422086at2759"/>
<keyword evidence="4" id="KW-0472">Membrane</keyword>
<comment type="caution">
    <text evidence="6">The sequence shown here is derived from an EMBL/GenBank/DDBJ whole genome shotgun (WGS) entry which is preliminary data.</text>
</comment>
<dbReference type="STRING" id="39966.A0A369K185"/>
<comment type="subcellular location">
    <subcellularLocation>
        <location evidence="5">Endoplasmic reticulum membrane</location>
        <topology evidence="5">Multi-pass membrane protein</topology>
    </subcellularLocation>
    <subcellularLocation>
        <location evidence="1">Membrane</location>
        <topology evidence="1">Multi-pass membrane protein</topology>
    </subcellularLocation>
</comment>
<dbReference type="Pfam" id="PF04140">
    <property type="entry name" value="ICMT"/>
    <property type="match status" value="1"/>
</dbReference>
<sequence length="243" mass="26964">MTPPHPPPAKDERLPPTGFEVIATKVPVLIKVSPSSLRHVLLPSQNNNSNIHQMSIWTCTFSEIAVILACNSRSYGVSQYVFQLFVETSNPSDSSLNIRLTPVSLSGWFINFIGSLLRRHCYSVMSTQFTFELSIRQGHKLITSGPYSFVRHPSYTGAILSLLGAVLYHMTSGSWLHECSGLRQCFDLTSSTSLATLSSFAVLVGTALLSRMRKEDAMLKAAFGEEWTRWTVDVPYCLVPGIF</sequence>
<keyword evidence="2" id="KW-0812">Transmembrane</keyword>
<keyword evidence="5" id="KW-0949">S-adenosyl-L-methionine</keyword>
<keyword evidence="5" id="KW-0808">Transferase</keyword>
<protein>
    <recommendedName>
        <fullName evidence="5">Protein-S-isoprenylcysteine O-methyltransferase</fullName>
        <ecNumber evidence="5">2.1.1.100</ecNumber>
    </recommendedName>
</protein>
<dbReference type="PANTHER" id="PTHR12714:SF9">
    <property type="entry name" value="PROTEIN-S-ISOPRENYLCYSTEINE O-METHYLTRANSFERASE"/>
    <property type="match status" value="1"/>
</dbReference>
<keyword evidence="7" id="KW-1185">Reference proteome</keyword>
<dbReference type="GO" id="GO:0005789">
    <property type="term" value="C:endoplasmic reticulum membrane"/>
    <property type="evidence" value="ECO:0007669"/>
    <property type="project" value="UniProtKB-SubCell"/>
</dbReference>
<dbReference type="Gene3D" id="1.20.120.1630">
    <property type="match status" value="1"/>
</dbReference>
<organism evidence="6 7">
    <name type="scientific">Hypsizygus marmoreus</name>
    <name type="common">White beech mushroom</name>
    <name type="synonym">Agaricus marmoreus</name>
    <dbReference type="NCBI Taxonomy" id="39966"/>
    <lineage>
        <taxon>Eukaryota</taxon>
        <taxon>Fungi</taxon>
        <taxon>Dikarya</taxon>
        <taxon>Basidiomycota</taxon>
        <taxon>Agaricomycotina</taxon>
        <taxon>Agaricomycetes</taxon>
        <taxon>Agaricomycetidae</taxon>
        <taxon>Agaricales</taxon>
        <taxon>Tricholomatineae</taxon>
        <taxon>Lyophyllaceae</taxon>
        <taxon>Hypsizygus</taxon>
    </lineage>
</organism>
<evidence type="ECO:0000256" key="3">
    <source>
        <dbReference type="ARBA" id="ARBA00022989"/>
    </source>
</evidence>
<dbReference type="AlphaFoldDB" id="A0A369K185"/>
<dbReference type="Proteomes" id="UP000076154">
    <property type="component" value="Unassembled WGS sequence"/>
</dbReference>
<reference evidence="6" key="1">
    <citation type="submission" date="2018-04" db="EMBL/GenBank/DDBJ databases">
        <title>Whole genome sequencing of Hypsizygus marmoreus.</title>
        <authorList>
            <person name="Choi I.-G."/>
            <person name="Min B."/>
            <person name="Kim J.-G."/>
            <person name="Kim S."/>
            <person name="Oh Y.-L."/>
            <person name="Kong W.-S."/>
            <person name="Park H."/>
            <person name="Jeong J."/>
            <person name="Song E.-S."/>
        </authorList>
    </citation>
    <scope>NUCLEOTIDE SEQUENCE [LARGE SCALE GENOMIC DNA]</scope>
    <source>
        <strain evidence="6">51987-8</strain>
    </source>
</reference>
<name>A0A369K185_HYPMA</name>
<dbReference type="GO" id="GO:0004671">
    <property type="term" value="F:protein C-terminal S-isoprenylcysteine carboxyl O-methyltransferase activity"/>
    <property type="evidence" value="ECO:0007669"/>
    <property type="project" value="UniProtKB-EC"/>
</dbReference>
<evidence type="ECO:0000256" key="5">
    <source>
        <dbReference type="RuleBase" id="RU362022"/>
    </source>
</evidence>
<proteinExistence type="inferred from homology"/>
<dbReference type="PANTHER" id="PTHR12714">
    <property type="entry name" value="PROTEIN-S ISOPRENYLCYSTEINE O-METHYLTRANSFERASE"/>
    <property type="match status" value="1"/>
</dbReference>
<evidence type="ECO:0000256" key="2">
    <source>
        <dbReference type="ARBA" id="ARBA00022692"/>
    </source>
</evidence>
<evidence type="ECO:0000256" key="1">
    <source>
        <dbReference type="ARBA" id="ARBA00004141"/>
    </source>
</evidence>
<dbReference type="InParanoid" id="A0A369K185"/>
<gene>
    <name evidence="6" type="ORF">Hypma_004469</name>
</gene>
<keyword evidence="5" id="KW-0256">Endoplasmic reticulum</keyword>
<evidence type="ECO:0000256" key="4">
    <source>
        <dbReference type="ARBA" id="ARBA00023136"/>
    </source>
</evidence>